<evidence type="ECO:0000313" key="2">
    <source>
        <dbReference type="EMBL" id="KAH8688664.1"/>
    </source>
</evidence>
<keyword evidence="3" id="KW-1185">Reference proteome</keyword>
<dbReference type="GeneID" id="70244987"/>
<dbReference type="Gene3D" id="2.60.120.10">
    <property type="entry name" value="Jelly Rolls"/>
    <property type="match status" value="1"/>
</dbReference>
<dbReference type="InterPro" id="IPR011051">
    <property type="entry name" value="RmlC_Cupin_sf"/>
</dbReference>
<evidence type="ECO:0000313" key="3">
    <source>
        <dbReference type="Proteomes" id="UP001201262"/>
    </source>
</evidence>
<gene>
    <name evidence="2" type="ORF">BGW36DRAFT_365976</name>
</gene>
<reference evidence="2" key="1">
    <citation type="submission" date="2021-12" db="EMBL/GenBank/DDBJ databases">
        <title>Convergent genome expansion in fungi linked to evolution of root-endophyte symbiosis.</title>
        <authorList>
            <consortium name="DOE Joint Genome Institute"/>
            <person name="Ke Y.-H."/>
            <person name="Bonito G."/>
            <person name="Liao H.-L."/>
            <person name="Looney B."/>
            <person name="Rojas-Flechas A."/>
            <person name="Nash J."/>
            <person name="Hameed K."/>
            <person name="Schadt C."/>
            <person name="Martin F."/>
            <person name="Crous P.W."/>
            <person name="Miettinen O."/>
            <person name="Magnuson J.K."/>
            <person name="Labbe J."/>
            <person name="Jacobson D."/>
            <person name="Doktycz M.J."/>
            <person name="Veneault-Fourrey C."/>
            <person name="Kuo A."/>
            <person name="Mondo S."/>
            <person name="Calhoun S."/>
            <person name="Riley R."/>
            <person name="Ohm R."/>
            <person name="LaButti K."/>
            <person name="Andreopoulos B."/>
            <person name="Pangilinan J."/>
            <person name="Nolan M."/>
            <person name="Tritt A."/>
            <person name="Clum A."/>
            <person name="Lipzen A."/>
            <person name="Daum C."/>
            <person name="Barry K."/>
            <person name="Grigoriev I.V."/>
            <person name="Vilgalys R."/>
        </authorList>
    </citation>
    <scope>NUCLEOTIDE SEQUENCE</scope>
    <source>
        <strain evidence="2">PMI_201</strain>
    </source>
</reference>
<name>A0AAD4KEX9_9EURO</name>
<dbReference type="InterPro" id="IPR008579">
    <property type="entry name" value="UGlyAH_Cupin_dom"/>
</dbReference>
<proteinExistence type="predicted"/>
<dbReference type="InterPro" id="IPR014710">
    <property type="entry name" value="RmlC-like_jellyroll"/>
</dbReference>
<organism evidence="2 3">
    <name type="scientific">Talaromyces proteolyticus</name>
    <dbReference type="NCBI Taxonomy" id="1131652"/>
    <lineage>
        <taxon>Eukaryota</taxon>
        <taxon>Fungi</taxon>
        <taxon>Dikarya</taxon>
        <taxon>Ascomycota</taxon>
        <taxon>Pezizomycotina</taxon>
        <taxon>Eurotiomycetes</taxon>
        <taxon>Eurotiomycetidae</taxon>
        <taxon>Eurotiales</taxon>
        <taxon>Trichocomaceae</taxon>
        <taxon>Talaromyces</taxon>
        <taxon>Talaromyces sect. Bacilispori</taxon>
    </lineage>
</organism>
<dbReference type="SUPFAM" id="SSF51182">
    <property type="entry name" value="RmlC-like cupins"/>
    <property type="match status" value="1"/>
</dbReference>
<feature type="domain" description="(S)-ureidoglycine aminohydrolase cupin" evidence="1">
    <location>
        <begin position="55"/>
        <end position="101"/>
    </location>
</feature>
<dbReference type="Proteomes" id="UP001201262">
    <property type="component" value="Unassembled WGS sequence"/>
</dbReference>
<dbReference type="AlphaFoldDB" id="A0AAD4KEX9"/>
<evidence type="ECO:0000259" key="1">
    <source>
        <dbReference type="Pfam" id="PF05899"/>
    </source>
</evidence>
<sequence>MPPSVPNLTGSSDAAKIPYGNHRSFPRELYPQYGGHKSVIYRSSDGKIAAGTALESGTGSLTYPCDEFFYVTEGWGDFKIDGGDSFRLTKGDCIYITKGTTIDYVLSTDFWNVAVFIDSERITQF</sequence>
<comment type="caution">
    <text evidence="2">The sequence shown here is derived from an EMBL/GenBank/DDBJ whole genome shotgun (WGS) entry which is preliminary data.</text>
</comment>
<dbReference type="EMBL" id="JAJTJA010000018">
    <property type="protein sequence ID" value="KAH8688664.1"/>
    <property type="molecule type" value="Genomic_DNA"/>
</dbReference>
<dbReference type="Pfam" id="PF05899">
    <property type="entry name" value="Cupin_3"/>
    <property type="match status" value="1"/>
</dbReference>
<dbReference type="RefSeq" id="XP_046065150.1">
    <property type="nucleotide sequence ID" value="XM_046214700.1"/>
</dbReference>
<accession>A0AAD4KEX9</accession>
<protein>
    <recommendedName>
        <fullName evidence="1">(S)-ureidoglycine aminohydrolase cupin domain-containing protein</fullName>
    </recommendedName>
</protein>